<comment type="caution">
    <text evidence="1">The sequence shown here is derived from an EMBL/GenBank/DDBJ whole genome shotgun (WGS) entry which is preliminary data.</text>
</comment>
<evidence type="ECO:0000313" key="2">
    <source>
        <dbReference type="Proteomes" id="UP001457282"/>
    </source>
</evidence>
<sequence length="113" mass="12623">MCYYDNVVQGKWELGNGANYWNEDTLMGDNPINGGLILSVGFVPVLKVDVIPLLRSKTLPYMPLMDYFMMELRCYTASVSGSVDPACITMFGDHRVDIRPIVEKLGIKTNPTS</sequence>
<gene>
    <name evidence="1" type="ORF">M0R45_023832</name>
</gene>
<accession>A0AAW1WNX7</accession>
<dbReference type="Proteomes" id="UP001457282">
    <property type="component" value="Unassembled WGS sequence"/>
</dbReference>
<dbReference type="EMBL" id="JBEDUW010000005">
    <property type="protein sequence ID" value="KAK9926615.1"/>
    <property type="molecule type" value="Genomic_DNA"/>
</dbReference>
<keyword evidence="2" id="KW-1185">Reference proteome</keyword>
<organism evidence="1 2">
    <name type="scientific">Rubus argutus</name>
    <name type="common">Southern blackberry</name>
    <dbReference type="NCBI Taxonomy" id="59490"/>
    <lineage>
        <taxon>Eukaryota</taxon>
        <taxon>Viridiplantae</taxon>
        <taxon>Streptophyta</taxon>
        <taxon>Embryophyta</taxon>
        <taxon>Tracheophyta</taxon>
        <taxon>Spermatophyta</taxon>
        <taxon>Magnoliopsida</taxon>
        <taxon>eudicotyledons</taxon>
        <taxon>Gunneridae</taxon>
        <taxon>Pentapetalae</taxon>
        <taxon>rosids</taxon>
        <taxon>fabids</taxon>
        <taxon>Rosales</taxon>
        <taxon>Rosaceae</taxon>
        <taxon>Rosoideae</taxon>
        <taxon>Rosoideae incertae sedis</taxon>
        <taxon>Rubus</taxon>
    </lineage>
</organism>
<reference evidence="1 2" key="1">
    <citation type="journal article" date="2023" name="G3 (Bethesda)">
        <title>A chromosome-length genome assembly and annotation of blackberry (Rubus argutus, cv. 'Hillquist').</title>
        <authorList>
            <person name="Bruna T."/>
            <person name="Aryal R."/>
            <person name="Dudchenko O."/>
            <person name="Sargent D.J."/>
            <person name="Mead D."/>
            <person name="Buti M."/>
            <person name="Cavallini A."/>
            <person name="Hytonen T."/>
            <person name="Andres J."/>
            <person name="Pham M."/>
            <person name="Weisz D."/>
            <person name="Mascagni F."/>
            <person name="Usai G."/>
            <person name="Natali L."/>
            <person name="Bassil N."/>
            <person name="Fernandez G.E."/>
            <person name="Lomsadze A."/>
            <person name="Armour M."/>
            <person name="Olukolu B."/>
            <person name="Poorten T."/>
            <person name="Britton C."/>
            <person name="Davik J."/>
            <person name="Ashrafi H."/>
            <person name="Aiden E.L."/>
            <person name="Borodovsky M."/>
            <person name="Worthington M."/>
        </authorList>
    </citation>
    <scope>NUCLEOTIDE SEQUENCE [LARGE SCALE GENOMIC DNA]</scope>
    <source>
        <strain evidence="1">PI 553951</strain>
    </source>
</reference>
<proteinExistence type="predicted"/>
<evidence type="ECO:0000313" key="1">
    <source>
        <dbReference type="EMBL" id="KAK9926615.1"/>
    </source>
</evidence>
<dbReference type="AlphaFoldDB" id="A0AAW1WNX7"/>
<protein>
    <submittedName>
        <fullName evidence="1">Uncharacterized protein</fullName>
    </submittedName>
</protein>
<name>A0AAW1WNX7_RUBAR</name>